<dbReference type="Pfam" id="PF00225">
    <property type="entry name" value="Kinesin"/>
    <property type="match status" value="1"/>
</dbReference>
<dbReference type="PROSITE" id="PS00411">
    <property type="entry name" value="KINESIN_MOTOR_1"/>
    <property type="match status" value="1"/>
</dbReference>
<evidence type="ECO:0000259" key="15">
    <source>
        <dbReference type="PROSITE" id="PS50067"/>
    </source>
</evidence>
<feature type="compositionally biased region" description="Polar residues" evidence="14">
    <location>
        <begin position="1408"/>
        <end position="1417"/>
    </location>
</feature>
<dbReference type="InterPro" id="IPR036961">
    <property type="entry name" value="Kinesin_motor_dom_sf"/>
</dbReference>
<feature type="compositionally biased region" description="Low complexity" evidence="14">
    <location>
        <begin position="150"/>
        <end position="160"/>
    </location>
</feature>
<keyword evidence="4 12" id="KW-0547">Nucleotide-binding</keyword>
<evidence type="ECO:0000256" key="4">
    <source>
        <dbReference type="ARBA" id="ARBA00022741"/>
    </source>
</evidence>
<evidence type="ECO:0000256" key="10">
    <source>
        <dbReference type="ARBA" id="ARBA00034704"/>
    </source>
</evidence>
<feature type="region of interest" description="Disordered" evidence="14">
    <location>
        <begin position="1"/>
        <end position="169"/>
    </location>
</feature>
<feature type="region of interest" description="Disordered" evidence="14">
    <location>
        <begin position="1408"/>
        <end position="1444"/>
    </location>
</feature>
<evidence type="ECO:0000256" key="1">
    <source>
        <dbReference type="ARBA" id="ARBA00004186"/>
    </source>
</evidence>
<feature type="compositionally biased region" description="Low complexity" evidence="14">
    <location>
        <begin position="51"/>
        <end position="64"/>
    </location>
</feature>
<feature type="compositionally biased region" description="Polar residues" evidence="14">
    <location>
        <begin position="20"/>
        <end position="29"/>
    </location>
</feature>
<evidence type="ECO:0000256" key="14">
    <source>
        <dbReference type="SAM" id="MobiDB-lite"/>
    </source>
</evidence>
<dbReference type="InterPro" id="IPR019821">
    <property type="entry name" value="Kinesin_motor_CS"/>
</dbReference>
<feature type="domain" description="Kinesin motor" evidence="15">
    <location>
        <begin position="196"/>
        <end position="541"/>
    </location>
</feature>
<feature type="coiled-coil region" evidence="13">
    <location>
        <begin position="1056"/>
        <end position="1334"/>
    </location>
</feature>
<comment type="function">
    <text evidence="11">Responsible for microtubule translocation. May be important for the organization of phragmoplast-specific arrays of microtubules. Plays an essential role in stabilizing the mitotic spindle. Required during mitotic cytokinesis.</text>
</comment>
<evidence type="ECO:0000256" key="8">
    <source>
        <dbReference type="ARBA" id="ARBA00023212"/>
    </source>
</evidence>
<dbReference type="PROSITE" id="PS50067">
    <property type="entry name" value="KINESIN_MOTOR_2"/>
    <property type="match status" value="1"/>
</dbReference>
<keyword evidence="5 12" id="KW-0067">ATP-binding</keyword>
<keyword evidence="3" id="KW-0493">Microtubule</keyword>
<keyword evidence="6 13" id="KW-0175">Coiled coil</keyword>
<feature type="coiled-coil region" evidence="13">
    <location>
        <begin position="1367"/>
        <end position="1394"/>
    </location>
</feature>
<feature type="binding site" evidence="12">
    <location>
        <begin position="277"/>
        <end position="284"/>
    </location>
    <ligand>
        <name>ATP</name>
        <dbReference type="ChEBI" id="CHEBI:30616"/>
    </ligand>
</feature>
<protein>
    <recommendedName>
        <fullName evidence="15">Kinesin motor domain-containing protein</fullName>
    </recommendedName>
</protein>
<keyword evidence="2" id="KW-0963">Cytoplasm</keyword>
<dbReference type="Gene3D" id="3.40.850.10">
    <property type="entry name" value="Kinesin motor domain"/>
    <property type="match status" value="1"/>
</dbReference>
<dbReference type="InterPro" id="IPR001752">
    <property type="entry name" value="Kinesin_motor_dom"/>
</dbReference>
<name>A0AAW1PG70_9CHLO</name>
<comment type="caution">
    <text evidence="16">The sequence shown here is derived from an EMBL/GenBank/DDBJ whole genome shotgun (WGS) entry which is preliminary data.</text>
</comment>
<evidence type="ECO:0000256" key="12">
    <source>
        <dbReference type="PROSITE-ProRule" id="PRU00283"/>
    </source>
</evidence>
<evidence type="ECO:0000256" key="13">
    <source>
        <dbReference type="SAM" id="Coils"/>
    </source>
</evidence>
<dbReference type="GO" id="GO:0005524">
    <property type="term" value="F:ATP binding"/>
    <property type="evidence" value="ECO:0007669"/>
    <property type="project" value="UniProtKB-UniRule"/>
</dbReference>
<keyword evidence="8" id="KW-0206">Cytoskeleton</keyword>
<reference evidence="16 17" key="1">
    <citation type="journal article" date="2024" name="Nat. Commun.">
        <title>Phylogenomics reveals the evolutionary origins of lichenization in chlorophyte algae.</title>
        <authorList>
            <person name="Puginier C."/>
            <person name="Libourel C."/>
            <person name="Otte J."/>
            <person name="Skaloud P."/>
            <person name="Haon M."/>
            <person name="Grisel S."/>
            <person name="Petersen M."/>
            <person name="Berrin J.G."/>
            <person name="Delaux P.M."/>
            <person name="Dal Grande F."/>
            <person name="Keller J."/>
        </authorList>
    </citation>
    <scope>NUCLEOTIDE SEQUENCE [LARGE SCALE GENOMIC DNA]</scope>
    <source>
        <strain evidence="16 17">SAG 2043</strain>
    </source>
</reference>
<dbReference type="InterPro" id="IPR027417">
    <property type="entry name" value="P-loop_NTPase"/>
</dbReference>
<dbReference type="GO" id="GO:0007010">
    <property type="term" value="P:cytoskeleton organization"/>
    <property type="evidence" value="ECO:0007669"/>
    <property type="project" value="UniProtKB-ARBA"/>
</dbReference>
<evidence type="ECO:0000313" key="17">
    <source>
        <dbReference type="Proteomes" id="UP001489004"/>
    </source>
</evidence>
<evidence type="ECO:0000256" key="2">
    <source>
        <dbReference type="ARBA" id="ARBA00022490"/>
    </source>
</evidence>
<dbReference type="GO" id="GO:0005874">
    <property type="term" value="C:microtubule"/>
    <property type="evidence" value="ECO:0007669"/>
    <property type="project" value="UniProtKB-KW"/>
</dbReference>
<dbReference type="GO" id="GO:0008017">
    <property type="term" value="F:microtubule binding"/>
    <property type="evidence" value="ECO:0007669"/>
    <property type="project" value="InterPro"/>
</dbReference>
<dbReference type="FunFam" id="3.40.850.10:FF:000019">
    <property type="entry name" value="Kinesin-like protein KIN-5D"/>
    <property type="match status" value="1"/>
</dbReference>
<evidence type="ECO:0000256" key="7">
    <source>
        <dbReference type="ARBA" id="ARBA00023175"/>
    </source>
</evidence>
<evidence type="ECO:0000256" key="6">
    <source>
        <dbReference type="ARBA" id="ARBA00023054"/>
    </source>
</evidence>
<comment type="similarity">
    <text evidence="10">Belongs to the TRAFAC class myosin-kinesin ATPase superfamily. Kinesin family. KIN-5/BimC subfamily.</text>
</comment>
<dbReference type="GO" id="GO:0007018">
    <property type="term" value="P:microtubule-based movement"/>
    <property type="evidence" value="ECO:0007669"/>
    <property type="project" value="InterPro"/>
</dbReference>
<comment type="subcellular location">
    <subcellularLocation>
        <location evidence="1">Cytoplasm</location>
        <location evidence="1">Cytoskeleton</location>
        <location evidence="1">Spindle</location>
    </subcellularLocation>
</comment>
<sequence>MQQILSAFKRSSKKKRLSDTDSLVENMQENVPMADENSSSHNDTPLKPTKLLGVLGSSTSSSGSKAPATHSKRPPSAAVLRPSNLQPLVVPDPAGTPLASKPRPGRPGSAARTLPNKANSFSATPGRTPSRNRFEREQALASPHTPMTPSAGALSALGSARKQRTPRPLSASLDGFRAAQLLQQHQQQAASGSGDNVKVVVRVRPLNAREAELGSTVCVQLINGQNLKLLTTPQPHFYTFDAVAGEGVDQNGIFTVAGRPIVDNCILGYNSCIFAYGQTGSGKTWTMLGPVPDTETSFSELQADHELRGLIPRVFEDMFARILQEQEQAPEGETIVYTCKCSFLEIYNENITDLLSPSDVHLHIREDAKHGVYVENLFEEVVTSASDTARLLAAGAATRRVGQTHMNRESSRSHSVFTCSLEKKTTDGSGLTNLLFSRLNLVDLAGSELQRQSGAMGERLKEASSINKSLSTLGRVIMSLVEAQHGQQRHIPYRDSRLTFLLQDSLGGNSKTFMIANISPAAVNIAETMSTLGFAQRAKRIKNKAVINEDMSGDTHLLRLEIQRLKEEMGRMRAQGQAHADFCSLPRAAHPVSPLAAWGSPAHPSYHTQTDHAALMGALRREEVAVKQAQRLQSELAATHELLKEREMDIQRTKMIIRLKDGRVLRLEAAVRGLGLMPEAELDALRQENDLLRAKVENHPEVKRFAVENLHLSAELARMQELVAAGELEALVAEVDTLRSQVLSLAEQAQRLSSTPKVKEVEAAAARAAAQNSAQIEAAMAQAEDVRRKSTAEIEAQALEVVELRDRLKDEEEAAREYRGKLAEAHAVIHHLEAQKLGLEEKLAQMRGECLELRSQLSPMRTHNLRVSELGAALRAAEEAAAASQEEVRTLRLMHDDQLAMAKAELTLRERAEANIEELRAELAAAEKQQVWLQATSHRQAEELAASLDKVAMLKAAIKDTTAQVMESEQRRHQEEVEALKEELQAQCSISLQTQADLEAATVELAAARLEAEQVAGEMRAMQAKLWEAQATVESKHSEVLGAHAAAKEHLSCGELARVEAQREAAEQAAATAARADAVHLQDLVQQLETQTAMLQQKMAAQAAEHEQALASAHARSVTFCEREFAALREQLDAERQREVAGLQQELQAQAAQHEALQDQMEATSRLLATLQVEAGEQRQQAQRALQEKTAEAEALRHAMASLQSARAHEASAIQEASAEAHRATITASEAQARIDSLISEREAWMAELMEQRASANAAMDAADALEARVRQLQEAEEKLSAQLTEAKQKEAVLELEVTKLTGQHNHHQRVQHHLKVKEESNTLKAELTKLRDEHAKTSLRYSRAMAELGRYRSQAGKEAAPDLDEEDRLRTSLATLEAEKLRLTRDFEALAQAVLGLAAIQGTWAAATTSPGSEGTDTAAFAESGPRALGGTDEQAAGQSSGGVEAVQLCPAIQVDA</sequence>
<dbReference type="PRINTS" id="PR00380">
    <property type="entry name" value="KINESINHEAVY"/>
</dbReference>
<comment type="similarity">
    <text evidence="9">Belongs to the TRAFAC class myosin-kinesin ATPase superfamily. Kinesin family. KIN-12 subfamily.</text>
</comment>
<dbReference type="InterPro" id="IPR044986">
    <property type="entry name" value="KIF15/KIN-12"/>
</dbReference>
<feature type="coiled-coil region" evidence="13">
    <location>
        <begin position="728"/>
        <end position="1025"/>
    </location>
</feature>
<gene>
    <name evidence="16" type="ORF">WJX72_004842</name>
</gene>
<keyword evidence="7 12" id="KW-0505">Motor protein</keyword>
<accession>A0AAW1PG70</accession>
<dbReference type="SMART" id="SM00129">
    <property type="entry name" value="KISc"/>
    <property type="match status" value="1"/>
</dbReference>
<dbReference type="PANTHER" id="PTHR37739:SF8">
    <property type="entry name" value="KINESIN-LIKE PROTEIN KIN-12D"/>
    <property type="match status" value="1"/>
</dbReference>
<dbReference type="GO" id="GO:0005819">
    <property type="term" value="C:spindle"/>
    <property type="evidence" value="ECO:0007669"/>
    <property type="project" value="UniProtKB-SubCell"/>
</dbReference>
<evidence type="ECO:0000256" key="5">
    <source>
        <dbReference type="ARBA" id="ARBA00022840"/>
    </source>
</evidence>
<dbReference type="Proteomes" id="UP001489004">
    <property type="component" value="Unassembled WGS sequence"/>
</dbReference>
<dbReference type="SUPFAM" id="SSF52540">
    <property type="entry name" value="P-loop containing nucleoside triphosphate hydrolases"/>
    <property type="match status" value="1"/>
</dbReference>
<keyword evidence="17" id="KW-1185">Reference proteome</keyword>
<feature type="compositionally biased region" description="Polar residues" evidence="14">
    <location>
        <begin position="116"/>
        <end position="131"/>
    </location>
</feature>
<organism evidence="16 17">
    <name type="scientific">[Myrmecia] bisecta</name>
    <dbReference type="NCBI Taxonomy" id="41462"/>
    <lineage>
        <taxon>Eukaryota</taxon>
        <taxon>Viridiplantae</taxon>
        <taxon>Chlorophyta</taxon>
        <taxon>core chlorophytes</taxon>
        <taxon>Trebouxiophyceae</taxon>
        <taxon>Trebouxiales</taxon>
        <taxon>Trebouxiaceae</taxon>
        <taxon>Myrmecia</taxon>
    </lineage>
</organism>
<dbReference type="GO" id="GO:0003777">
    <property type="term" value="F:microtubule motor activity"/>
    <property type="evidence" value="ECO:0007669"/>
    <property type="project" value="InterPro"/>
</dbReference>
<dbReference type="EMBL" id="JALJOR010000011">
    <property type="protein sequence ID" value="KAK9808845.1"/>
    <property type="molecule type" value="Genomic_DNA"/>
</dbReference>
<dbReference type="PANTHER" id="PTHR37739">
    <property type="entry name" value="KINESIN-LIKE PROTEIN KIN-12D"/>
    <property type="match status" value="1"/>
</dbReference>
<proteinExistence type="inferred from homology"/>
<evidence type="ECO:0000256" key="11">
    <source>
        <dbReference type="ARBA" id="ARBA00046159"/>
    </source>
</evidence>
<evidence type="ECO:0000256" key="3">
    <source>
        <dbReference type="ARBA" id="ARBA00022701"/>
    </source>
</evidence>
<evidence type="ECO:0000313" key="16">
    <source>
        <dbReference type="EMBL" id="KAK9808845.1"/>
    </source>
</evidence>
<evidence type="ECO:0000256" key="9">
    <source>
        <dbReference type="ARBA" id="ARBA00034488"/>
    </source>
</evidence>